<gene>
    <name evidence="3" type="ORF">KGD84_04850</name>
</gene>
<dbReference type="EMBL" id="CP074133">
    <property type="protein sequence ID" value="QUX23680.1"/>
    <property type="molecule type" value="Genomic_DNA"/>
</dbReference>
<dbReference type="RefSeq" id="WP_220564903.1">
    <property type="nucleotide sequence ID" value="NZ_CP074133.1"/>
</dbReference>
<proteinExistence type="predicted"/>
<dbReference type="PANTHER" id="PTHR37938">
    <property type="entry name" value="BLL0215 PROTEIN"/>
    <property type="match status" value="1"/>
</dbReference>
<evidence type="ECO:0000313" key="4">
    <source>
        <dbReference type="Proteomes" id="UP000676079"/>
    </source>
</evidence>
<protein>
    <submittedName>
        <fullName evidence="3">PH domain-containing protein</fullName>
    </submittedName>
</protein>
<feature type="transmembrane region" description="Helical" evidence="1">
    <location>
        <begin position="52"/>
        <end position="74"/>
    </location>
</feature>
<keyword evidence="4" id="KW-1185">Reference proteome</keyword>
<feature type="transmembrane region" description="Helical" evidence="1">
    <location>
        <begin position="29"/>
        <end position="46"/>
    </location>
</feature>
<accession>A0ABX8BPN0</accession>
<sequence>MAIADRHLSDDEELVHVVRQHWTVLVEEFTALAAIVAATAAALWFLPWQEEWAPAAAGVVGVLALVAALVFWLVPLLRWSSTVYILTDRRLMTRQGLISRKGRDMPLTRVNDVAFSMSVWERVMRYGTLTVQSASEQEAITLRKVPRPEWFQSEIYRRVDGAHRPESPAAPR</sequence>
<name>A0ABX8BPN0_9ACTN</name>
<dbReference type="Pfam" id="PF03703">
    <property type="entry name" value="bPH_2"/>
    <property type="match status" value="1"/>
</dbReference>
<dbReference type="PANTHER" id="PTHR37938:SF1">
    <property type="entry name" value="BLL0215 PROTEIN"/>
    <property type="match status" value="1"/>
</dbReference>
<evidence type="ECO:0000256" key="1">
    <source>
        <dbReference type="SAM" id="Phobius"/>
    </source>
</evidence>
<keyword evidence="1" id="KW-1133">Transmembrane helix</keyword>
<evidence type="ECO:0000313" key="3">
    <source>
        <dbReference type="EMBL" id="QUX23680.1"/>
    </source>
</evidence>
<dbReference type="Proteomes" id="UP000676079">
    <property type="component" value="Chromosome"/>
</dbReference>
<dbReference type="InterPro" id="IPR005182">
    <property type="entry name" value="YdbS-like_PH"/>
</dbReference>
<evidence type="ECO:0000259" key="2">
    <source>
        <dbReference type="Pfam" id="PF03703"/>
    </source>
</evidence>
<organism evidence="3 4">
    <name type="scientific">Nocardiopsis changdeensis</name>
    <dbReference type="NCBI Taxonomy" id="2831969"/>
    <lineage>
        <taxon>Bacteria</taxon>
        <taxon>Bacillati</taxon>
        <taxon>Actinomycetota</taxon>
        <taxon>Actinomycetes</taxon>
        <taxon>Streptosporangiales</taxon>
        <taxon>Nocardiopsidaceae</taxon>
        <taxon>Nocardiopsis</taxon>
    </lineage>
</organism>
<keyword evidence="1" id="KW-0472">Membrane</keyword>
<keyword evidence="1" id="KW-0812">Transmembrane</keyword>
<reference evidence="3 4" key="1">
    <citation type="submission" date="2021-05" db="EMBL/GenBank/DDBJ databases">
        <title>Direct Submission.</title>
        <authorList>
            <person name="Li K."/>
            <person name="Gao J."/>
        </authorList>
    </citation>
    <scope>NUCLEOTIDE SEQUENCE [LARGE SCALE GENOMIC DNA]</scope>
    <source>
        <strain evidence="3 4">Mg02</strain>
    </source>
</reference>
<feature type="domain" description="YdbS-like PH" evidence="2">
    <location>
        <begin position="79"/>
        <end position="152"/>
    </location>
</feature>